<dbReference type="RefSeq" id="WP_212554150.1">
    <property type="nucleotide sequence ID" value="NZ_JAGXOE010000034.1"/>
</dbReference>
<proteinExistence type="predicted"/>
<keyword evidence="2" id="KW-1185">Reference proteome</keyword>
<protein>
    <submittedName>
        <fullName evidence="1">Uncharacterized protein</fullName>
    </submittedName>
</protein>
<comment type="caution">
    <text evidence="1">The sequence shown here is derived from an EMBL/GenBank/DDBJ whole genome shotgun (WGS) entry which is preliminary data.</text>
</comment>
<organism evidence="1 2">
    <name type="scientific">Tsukamurella paurometabola</name>
    <name type="common">Corynebacterium paurometabolum</name>
    <dbReference type="NCBI Taxonomy" id="2061"/>
    <lineage>
        <taxon>Bacteria</taxon>
        <taxon>Bacillati</taxon>
        <taxon>Actinomycetota</taxon>
        <taxon>Actinomycetes</taxon>
        <taxon>Mycobacteriales</taxon>
        <taxon>Tsukamurellaceae</taxon>
        <taxon>Tsukamurella</taxon>
    </lineage>
</organism>
<gene>
    <name evidence="1" type="ORF">KFZ73_14440</name>
</gene>
<dbReference type="Proteomes" id="UP000676853">
    <property type="component" value="Unassembled WGS sequence"/>
</dbReference>
<dbReference type="EMBL" id="JAGXOE010000034">
    <property type="protein sequence ID" value="MBS4102432.1"/>
    <property type="molecule type" value="Genomic_DNA"/>
</dbReference>
<evidence type="ECO:0000313" key="1">
    <source>
        <dbReference type="EMBL" id="MBS4102432.1"/>
    </source>
</evidence>
<evidence type="ECO:0000313" key="2">
    <source>
        <dbReference type="Proteomes" id="UP000676853"/>
    </source>
</evidence>
<sequence>MTEQIDLPAPNTYPSGEKEWSFATQDEDGWVNLDKVLEFSLARYSDEFDGYLSFAEGVLELEFAEQFGLALLAAVKIAREKK</sequence>
<accession>A0ABS5NEY2</accession>
<name>A0ABS5NEY2_TSUPA</name>
<reference evidence="1 2" key="1">
    <citation type="submission" date="2021-04" db="EMBL/GenBank/DDBJ databases">
        <title>Whole genome sequence analysis of a thiophenic sulfur metabolizing bacteria.</title>
        <authorList>
            <person name="Akhtar N."/>
            <person name="Akram J."/>
            <person name="Aslam A."/>
        </authorList>
    </citation>
    <scope>NUCLEOTIDE SEQUENCE [LARGE SCALE GENOMIC DNA]</scope>
    <source>
        <strain evidence="1 2">3OW</strain>
    </source>
</reference>